<accession>A0ABQ2SGN5</accession>
<feature type="transmembrane region" description="Helical" evidence="2">
    <location>
        <begin position="6"/>
        <end position="26"/>
    </location>
</feature>
<keyword evidence="4" id="KW-1185">Reference proteome</keyword>
<evidence type="ECO:0000313" key="4">
    <source>
        <dbReference type="Proteomes" id="UP000620633"/>
    </source>
</evidence>
<evidence type="ECO:0000313" key="3">
    <source>
        <dbReference type="EMBL" id="GGS28551.1"/>
    </source>
</evidence>
<protein>
    <submittedName>
        <fullName evidence="3">PIG-L domain-containing protein</fullName>
    </submittedName>
</protein>
<feature type="region of interest" description="Disordered" evidence="1">
    <location>
        <begin position="375"/>
        <end position="399"/>
    </location>
</feature>
<organism evidence="3 4">
    <name type="scientific">Deinococcus knuensis</name>
    <dbReference type="NCBI Taxonomy" id="1837380"/>
    <lineage>
        <taxon>Bacteria</taxon>
        <taxon>Thermotogati</taxon>
        <taxon>Deinococcota</taxon>
        <taxon>Deinococci</taxon>
        <taxon>Deinococcales</taxon>
        <taxon>Deinococcaceae</taxon>
        <taxon>Deinococcus</taxon>
    </lineage>
</organism>
<feature type="transmembrane region" description="Helical" evidence="2">
    <location>
        <begin position="75"/>
        <end position="94"/>
    </location>
</feature>
<dbReference type="PANTHER" id="PTHR12993">
    <property type="entry name" value="N-ACETYLGLUCOSAMINYL-PHOSPHATIDYLINOSITOL DE-N-ACETYLASE-RELATED"/>
    <property type="match status" value="1"/>
</dbReference>
<dbReference type="Proteomes" id="UP000620633">
    <property type="component" value="Unassembled WGS sequence"/>
</dbReference>
<comment type="caution">
    <text evidence="3">The sequence shown here is derived from an EMBL/GenBank/DDBJ whole genome shotgun (WGS) entry which is preliminary data.</text>
</comment>
<dbReference type="EMBL" id="BMQO01000008">
    <property type="protein sequence ID" value="GGS28551.1"/>
    <property type="molecule type" value="Genomic_DNA"/>
</dbReference>
<proteinExistence type="predicted"/>
<evidence type="ECO:0000256" key="2">
    <source>
        <dbReference type="SAM" id="Phobius"/>
    </source>
</evidence>
<reference evidence="4" key="1">
    <citation type="journal article" date="2019" name="Int. J. Syst. Evol. Microbiol.">
        <title>The Global Catalogue of Microorganisms (GCM) 10K type strain sequencing project: providing services to taxonomists for standard genome sequencing and annotation.</title>
        <authorList>
            <consortium name="The Broad Institute Genomics Platform"/>
            <consortium name="The Broad Institute Genome Sequencing Center for Infectious Disease"/>
            <person name="Wu L."/>
            <person name="Ma J."/>
        </authorList>
    </citation>
    <scope>NUCLEOTIDE SEQUENCE [LARGE SCALE GENOMIC DNA]</scope>
    <source>
        <strain evidence="4">JCM 31406</strain>
    </source>
</reference>
<gene>
    <name evidence="3" type="ORF">GCM10008961_20250</name>
</gene>
<dbReference type="Pfam" id="PF02585">
    <property type="entry name" value="PIG-L"/>
    <property type="match status" value="1"/>
</dbReference>
<dbReference type="InterPro" id="IPR024078">
    <property type="entry name" value="LmbE-like_dom_sf"/>
</dbReference>
<keyword evidence="2" id="KW-1133">Transmembrane helix</keyword>
<keyword evidence="2" id="KW-0472">Membrane</keyword>
<dbReference type="Gene3D" id="3.40.50.10320">
    <property type="entry name" value="LmbE-like"/>
    <property type="match status" value="1"/>
</dbReference>
<dbReference type="InterPro" id="IPR003737">
    <property type="entry name" value="GlcNAc_PI_deacetylase-related"/>
</dbReference>
<name>A0ABQ2SGN5_9DEIO</name>
<dbReference type="SUPFAM" id="SSF102588">
    <property type="entry name" value="LmbE-like"/>
    <property type="match status" value="1"/>
</dbReference>
<keyword evidence="2" id="KW-0812">Transmembrane</keyword>
<sequence length="399" mass="42444">MGGGSAGLSFGPLVPGASGLLPALFLSGRSGSRLGGTVIAVSLDQRAAQDGDARPSLSGRIIGGVMTWVRRNRPLLLVLVACLGLAAWINLPLWQELGGSDARAQALPVAPAFRAGQRVLMLSPHPDDETLCCAGMIQQARRAGAEVFVVWVTPGDGFEFDAALTERSLRPGPAGLRELGNARADEARRAAAVLGVDAAHTFMLGYPDGALSRLFTVNYARPFVSPRTGAQAVYVRGALTPGHPFTGQALEADLNGVLGRVRPDVVLAPAPQDFHADHHTLSYVAVRLMAARGQVDRLRFWVVHGGLEWPLPKGLHLREPLTVPPRARNLPWQRVPLDAAQVDVKLRAVRAYGTQTRVLGRFMEAFVRSNELLSPQSLPDAPGPVSTGGQRDVSGLPGR</sequence>
<dbReference type="PANTHER" id="PTHR12993:SF29">
    <property type="entry name" value="BLR3841 PROTEIN"/>
    <property type="match status" value="1"/>
</dbReference>
<evidence type="ECO:0000256" key="1">
    <source>
        <dbReference type="SAM" id="MobiDB-lite"/>
    </source>
</evidence>